<dbReference type="AlphaFoldDB" id="A0A397U497"/>
<dbReference type="EMBL" id="QKWP01002895">
    <property type="protein sequence ID" value="RIB01886.1"/>
    <property type="molecule type" value="Genomic_DNA"/>
</dbReference>
<feature type="domain" description="Protein kinase" evidence="4">
    <location>
        <begin position="30"/>
        <end position="290"/>
    </location>
</feature>
<dbReference type="GO" id="GO:0005524">
    <property type="term" value="F:ATP binding"/>
    <property type="evidence" value="ECO:0007669"/>
    <property type="project" value="UniProtKB-KW"/>
</dbReference>
<gene>
    <name evidence="5" type="ORF">C2G38_2126525</name>
</gene>
<dbReference type="InterPro" id="IPR000719">
    <property type="entry name" value="Prot_kinase_dom"/>
</dbReference>
<dbReference type="SUPFAM" id="SSF56112">
    <property type="entry name" value="Protein kinase-like (PK-like)"/>
    <property type="match status" value="1"/>
</dbReference>
<keyword evidence="1" id="KW-0547">Nucleotide-binding</keyword>
<dbReference type="PRINTS" id="PR00109">
    <property type="entry name" value="TYRKINASE"/>
</dbReference>
<protein>
    <submittedName>
        <fullName evidence="5">Kinase-like domain-containing protein</fullName>
    </submittedName>
</protein>
<dbReference type="InterPro" id="IPR011009">
    <property type="entry name" value="Kinase-like_dom_sf"/>
</dbReference>
<evidence type="ECO:0000256" key="2">
    <source>
        <dbReference type="ARBA" id="ARBA00022840"/>
    </source>
</evidence>
<evidence type="ECO:0000256" key="1">
    <source>
        <dbReference type="ARBA" id="ARBA00022741"/>
    </source>
</evidence>
<keyword evidence="5" id="KW-0418">Kinase</keyword>
<keyword evidence="2" id="KW-0067">ATP-binding</keyword>
<accession>A0A397U497</accession>
<feature type="non-terminal residue" evidence="5">
    <location>
        <position position="318"/>
    </location>
</feature>
<organism evidence="5 6">
    <name type="scientific">Gigaspora rosea</name>
    <dbReference type="NCBI Taxonomy" id="44941"/>
    <lineage>
        <taxon>Eukaryota</taxon>
        <taxon>Fungi</taxon>
        <taxon>Fungi incertae sedis</taxon>
        <taxon>Mucoromycota</taxon>
        <taxon>Glomeromycotina</taxon>
        <taxon>Glomeromycetes</taxon>
        <taxon>Diversisporales</taxon>
        <taxon>Gigasporaceae</taxon>
        <taxon>Gigaspora</taxon>
    </lineage>
</organism>
<dbReference type="Pfam" id="PF07714">
    <property type="entry name" value="PK_Tyr_Ser-Thr"/>
    <property type="match status" value="1"/>
</dbReference>
<dbReference type="PANTHER" id="PTHR44329">
    <property type="entry name" value="SERINE/THREONINE-PROTEIN KINASE TNNI3K-RELATED"/>
    <property type="match status" value="1"/>
</dbReference>
<dbReference type="PIRSF" id="PIRSF000654">
    <property type="entry name" value="Integrin-linked_kinase"/>
    <property type="match status" value="1"/>
</dbReference>
<dbReference type="Gene3D" id="1.10.510.10">
    <property type="entry name" value="Transferase(Phosphotransferase) domain 1"/>
    <property type="match status" value="1"/>
</dbReference>
<dbReference type="GO" id="GO:0097527">
    <property type="term" value="P:necroptotic signaling pathway"/>
    <property type="evidence" value="ECO:0007669"/>
    <property type="project" value="TreeGrafter"/>
</dbReference>
<evidence type="ECO:0000313" key="5">
    <source>
        <dbReference type="EMBL" id="RIB01886.1"/>
    </source>
</evidence>
<evidence type="ECO:0000313" key="6">
    <source>
        <dbReference type="Proteomes" id="UP000266673"/>
    </source>
</evidence>
<sequence length="318" mass="36458">MASQQDEWNSEIEKAISNNGSIEIFEFEKFSDFTKIADGGFGTVRKARWNDCGMDVALKRIKVEEPDKKMIKAFIEELTFSRRIAPHQHIISFYGIVKDSTGQYNMVLQFAKDGNLRQYLEKNFKNLQNEDKFRIAKEITCGLAYLHINNIVHRDLHTKNILVDDGKMKIADFGLARETKNEQITSNTSVAHGMPAFIEPKCIKNAKYRRDKKSDIYSLGVIFWEISSGKPPFESNTFFEIGFKVLEGKRETPVKDTPSFYVKLYQQCWDGDPDKRPEVTDVINILDKFALTKDDGPLPDDIPKFNSNNSSNNQSNNS</sequence>
<dbReference type="OrthoDB" id="346907at2759"/>
<dbReference type="InterPro" id="IPR001245">
    <property type="entry name" value="Ser-Thr/Tyr_kinase_cat_dom"/>
</dbReference>
<dbReference type="Proteomes" id="UP000266673">
    <property type="component" value="Unassembled WGS sequence"/>
</dbReference>
<reference evidence="5 6" key="1">
    <citation type="submission" date="2018-06" db="EMBL/GenBank/DDBJ databases">
        <title>Comparative genomics reveals the genomic features of Rhizophagus irregularis, R. cerebriforme, R. diaphanum and Gigaspora rosea, and their symbiotic lifestyle signature.</title>
        <authorList>
            <person name="Morin E."/>
            <person name="San Clemente H."/>
            <person name="Chen E.C.H."/>
            <person name="De La Providencia I."/>
            <person name="Hainaut M."/>
            <person name="Kuo A."/>
            <person name="Kohler A."/>
            <person name="Murat C."/>
            <person name="Tang N."/>
            <person name="Roy S."/>
            <person name="Loubradou J."/>
            <person name="Henrissat B."/>
            <person name="Grigoriev I.V."/>
            <person name="Corradi N."/>
            <person name="Roux C."/>
            <person name="Martin F.M."/>
        </authorList>
    </citation>
    <scope>NUCLEOTIDE SEQUENCE [LARGE SCALE GENOMIC DNA]</scope>
    <source>
        <strain evidence="5 6">DAOM 194757</strain>
    </source>
</reference>
<keyword evidence="5" id="KW-0808">Transferase</keyword>
<dbReference type="GO" id="GO:0004672">
    <property type="term" value="F:protein kinase activity"/>
    <property type="evidence" value="ECO:0007669"/>
    <property type="project" value="InterPro"/>
</dbReference>
<dbReference type="PROSITE" id="PS50011">
    <property type="entry name" value="PROTEIN_KINASE_DOM"/>
    <property type="match status" value="1"/>
</dbReference>
<proteinExistence type="predicted"/>
<feature type="region of interest" description="Disordered" evidence="3">
    <location>
        <begin position="294"/>
        <end position="318"/>
    </location>
</feature>
<name>A0A397U497_9GLOM</name>
<dbReference type="PANTHER" id="PTHR44329:SF298">
    <property type="entry name" value="MIXED LINEAGE KINASE DOMAIN-LIKE PROTEIN"/>
    <property type="match status" value="1"/>
</dbReference>
<evidence type="ECO:0000256" key="3">
    <source>
        <dbReference type="SAM" id="MobiDB-lite"/>
    </source>
</evidence>
<feature type="compositionally biased region" description="Low complexity" evidence="3">
    <location>
        <begin position="306"/>
        <end position="318"/>
    </location>
</feature>
<dbReference type="InterPro" id="IPR051681">
    <property type="entry name" value="Ser/Thr_Kinases-Pseudokinases"/>
</dbReference>
<dbReference type="STRING" id="44941.A0A397U497"/>
<comment type="caution">
    <text evidence="5">The sequence shown here is derived from an EMBL/GenBank/DDBJ whole genome shotgun (WGS) entry which is preliminary data.</text>
</comment>
<keyword evidence="6" id="KW-1185">Reference proteome</keyword>
<evidence type="ECO:0000259" key="4">
    <source>
        <dbReference type="PROSITE" id="PS50011"/>
    </source>
</evidence>